<evidence type="ECO:0000256" key="1">
    <source>
        <dbReference type="ARBA" id="ARBA00004609"/>
    </source>
</evidence>
<keyword evidence="7" id="KW-0449">Lipoprotein</keyword>
<dbReference type="KEGG" id="trr:M419DRAFT_77164"/>
<comment type="subcellular location">
    <subcellularLocation>
        <location evidence="1">Cell membrane</location>
        <topology evidence="1">Lipid-anchor</topology>
        <topology evidence="1">GPI-anchor</topology>
    </subcellularLocation>
</comment>
<feature type="transmembrane region" description="Helical" evidence="9">
    <location>
        <begin position="217"/>
        <end position="238"/>
    </location>
</feature>
<evidence type="ECO:0000313" key="13">
    <source>
        <dbReference type="Proteomes" id="UP000024376"/>
    </source>
</evidence>
<keyword evidence="3" id="KW-0336">GPI-anchor</keyword>
<evidence type="ECO:0000256" key="5">
    <source>
        <dbReference type="ARBA" id="ARBA00023136"/>
    </source>
</evidence>
<feature type="compositionally biased region" description="Acidic residues" evidence="8">
    <location>
        <begin position="185"/>
        <end position="194"/>
    </location>
</feature>
<evidence type="ECO:0000256" key="10">
    <source>
        <dbReference type="SAM" id="SignalP"/>
    </source>
</evidence>
<gene>
    <name evidence="12" type="ORF">M419DRAFT_77164</name>
</gene>
<dbReference type="InterPro" id="IPR046530">
    <property type="entry name" value="BIM1-like_dom"/>
</dbReference>
<evidence type="ECO:0000256" key="3">
    <source>
        <dbReference type="ARBA" id="ARBA00022622"/>
    </source>
</evidence>
<dbReference type="AlphaFoldDB" id="A0A024SES6"/>
<dbReference type="GO" id="GO:0098552">
    <property type="term" value="C:side of membrane"/>
    <property type="evidence" value="ECO:0007669"/>
    <property type="project" value="UniProtKB-KW"/>
</dbReference>
<accession>A0A024SES6</accession>
<evidence type="ECO:0000256" key="8">
    <source>
        <dbReference type="SAM" id="MobiDB-lite"/>
    </source>
</evidence>
<protein>
    <recommendedName>
        <fullName evidence="11">Copper acquisition factor BIM1-like domain-containing protein</fullName>
    </recommendedName>
</protein>
<feature type="signal peptide" evidence="10">
    <location>
        <begin position="1"/>
        <end position="19"/>
    </location>
</feature>
<dbReference type="PANTHER" id="PTHR34992">
    <property type="entry name" value="HYPHAL ANASTAMOSIS-7 PROTEIN"/>
    <property type="match status" value="1"/>
</dbReference>
<keyword evidence="9" id="KW-0812">Transmembrane</keyword>
<keyword evidence="4 10" id="KW-0732">Signal</keyword>
<proteinExistence type="predicted"/>
<keyword evidence="6" id="KW-0325">Glycoprotein</keyword>
<sequence>MFAPLFLVLLLVLGRMAFAEPTVGAALLGWPPARPFNYYTERLAPCGSPLGAGERVELPTKNAHVAFFAERDVGLNLAISYSQDPTSQDDFETLKYALPPGHINLVSGITCVILGSPISGAVHGRNATLQFKYLSNYDSPEEYRYRYSCADVTFSDTADSYNGDICRNKTRPVAYDRLYGPFLGPEDEEHDEETTPPPPDRGNYVEVEVERPPFPGWAIALIAVGASFFCSIVYLVIYRVCIVPWKKRKPVQTTGRWVPPPV</sequence>
<evidence type="ECO:0000313" key="12">
    <source>
        <dbReference type="EMBL" id="ETS03011.1"/>
    </source>
</evidence>
<dbReference type="PANTHER" id="PTHR34992:SF5">
    <property type="entry name" value="ANCHORED PROTEIN, PUTATIVE (AFU_ORTHOLOGUE AFUA_6G02800)-RELATED"/>
    <property type="match status" value="1"/>
</dbReference>
<dbReference type="Proteomes" id="UP000024376">
    <property type="component" value="Unassembled WGS sequence"/>
</dbReference>
<keyword evidence="2" id="KW-1003">Cell membrane</keyword>
<feature type="domain" description="Copper acquisition factor BIM1-like" evidence="11">
    <location>
        <begin position="25"/>
        <end position="170"/>
    </location>
</feature>
<keyword evidence="5 9" id="KW-0472">Membrane</keyword>
<evidence type="ECO:0000256" key="6">
    <source>
        <dbReference type="ARBA" id="ARBA00023180"/>
    </source>
</evidence>
<feature type="region of interest" description="Disordered" evidence="8">
    <location>
        <begin position="183"/>
        <end position="202"/>
    </location>
</feature>
<keyword evidence="9" id="KW-1133">Transmembrane helix</keyword>
<dbReference type="InterPro" id="IPR046936">
    <property type="entry name" value="BIM1-like"/>
</dbReference>
<evidence type="ECO:0000256" key="7">
    <source>
        <dbReference type="ARBA" id="ARBA00023288"/>
    </source>
</evidence>
<dbReference type="OrthoDB" id="2587363at2759"/>
<reference evidence="13" key="1">
    <citation type="journal article" date="2013" name="Ind. Biotechnol.">
        <title>Comparative genomics analysis of Trichoderma reesei strains.</title>
        <authorList>
            <person name="Koike H."/>
            <person name="Aerts A."/>
            <person name="LaButti K."/>
            <person name="Grigoriev I.V."/>
            <person name="Baker S.E."/>
        </authorList>
    </citation>
    <scope>NUCLEOTIDE SEQUENCE [LARGE SCALE GENOMIC DNA]</scope>
    <source>
        <strain evidence="13">ATCC 56765 / BCRC 32924 / NRRL 11460 / Rut C-30</strain>
    </source>
</reference>
<evidence type="ECO:0000256" key="2">
    <source>
        <dbReference type="ARBA" id="ARBA00022475"/>
    </source>
</evidence>
<evidence type="ECO:0000256" key="4">
    <source>
        <dbReference type="ARBA" id="ARBA00022729"/>
    </source>
</evidence>
<evidence type="ECO:0000256" key="9">
    <source>
        <dbReference type="SAM" id="Phobius"/>
    </source>
</evidence>
<dbReference type="Pfam" id="PF20238">
    <property type="entry name" value="BIM1-like_dom"/>
    <property type="match status" value="1"/>
</dbReference>
<evidence type="ECO:0000259" key="11">
    <source>
        <dbReference type="Pfam" id="PF20238"/>
    </source>
</evidence>
<dbReference type="EMBL" id="KI911144">
    <property type="protein sequence ID" value="ETS03011.1"/>
    <property type="molecule type" value="Genomic_DNA"/>
</dbReference>
<name>A0A024SES6_HYPJR</name>
<dbReference type="GO" id="GO:0005886">
    <property type="term" value="C:plasma membrane"/>
    <property type="evidence" value="ECO:0007669"/>
    <property type="project" value="UniProtKB-SubCell"/>
</dbReference>
<organism evidence="12 13">
    <name type="scientific">Hypocrea jecorina (strain ATCC 56765 / BCRC 32924 / NRRL 11460 / Rut C-30)</name>
    <name type="common">Trichoderma reesei</name>
    <dbReference type="NCBI Taxonomy" id="1344414"/>
    <lineage>
        <taxon>Eukaryota</taxon>
        <taxon>Fungi</taxon>
        <taxon>Dikarya</taxon>
        <taxon>Ascomycota</taxon>
        <taxon>Pezizomycotina</taxon>
        <taxon>Sordariomycetes</taxon>
        <taxon>Hypocreomycetidae</taxon>
        <taxon>Hypocreales</taxon>
        <taxon>Hypocreaceae</taxon>
        <taxon>Trichoderma</taxon>
    </lineage>
</organism>
<feature type="chain" id="PRO_5001537075" description="Copper acquisition factor BIM1-like domain-containing protein" evidence="10">
    <location>
        <begin position="20"/>
        <end position="262"/>
    </location>
</feature>
<dbReference type="HOGENOM" id="CLU_1061953_0_0_1"/>